<evidence type="ECO:0000259" key="2">
    <source>
        <dbReference type="Pfam" id="PF01593"/>
    </source>
</evidence>
<feature type="domain" description="Amine oxidase" evidence="2">
    <location>
        <begin position="13"/>
        <end position="251"/>
    </location>
</feature>
<name>A0A5C4TFB1_9BACL</name>
<reference evidence="3 4" key="1">
    <citation type="submission" date="2019-05" db="EMBL/GenBank/DDBJ databases">
        <title>We sequenced the genome of Paenibacillus hemerocallicola KCTC 33185 for further insight into its adaptation and study the phylogeny of Paenibacillus.</title>
        <authorList>
            <person name="Narsing Rao M.P."/>
        </authorList>
    </citation>
    <scope>NUCLEOTIDE SEQUENCE [LARGE SCALE GENOMIC DNA]</scope>
    <source>
        <strain evidence="3 4">KCTC 33185</strain>
    </source>
</reference>
<dbReference type="PANTHER" id="PTHR43734:SF1">
    <property type="entry name" value="PHYTOENE DESATURASE"/>
    <property type="match status" value="1"/>
</dbReference>
<sequence>MNRYDAAVIGGGITGLTASIYLRKAGLSVIVLEKSELLGGRAKTVKKDHALMNLGVHALYLDGEAEEVLKELNINLTGACPPASAIAVWNKKSYPFPAGPLALMSSKLFDFAGKLDLAKMMIKLPKTDPRQMDNMSMREWVEKEIRDPMVRHAIYAVSRSNTFVPHPDLLSAGPAIRQLQRTLSGKAFYVERGWGALVEHLEEIALQTGVAIATRKHVVEIAHNGKVCGVRLKNDETIQVSNVIVAGGPGDGYGLVPNAEHTSMAKWKNQARPIKAACLDVVLRKLPKPKPSFIAGFWLDQPIFYNNPSSVVNMSSDGSVVIHMIKHLGVHPGEPREDERQLEQALDMVQPGWRQEELARQFLPAMTVTHHFPTVDSADCCCGPDVPEIRGLYVAGDWTGRGEMLADAALASAKRAAGAVIREHYRTSS</sequence>
<dbReference type="PANTHER" id="PTHR43734">
    <property type="entry name" value="PHYTOENE DESATURASE"/>
    <property type="match status" value="1"/>
</dbReference>
<dbReference type="AlphaFoldDB" id="A0A5C4TFB1"/>
<evidence type="ECO:0000313" key="3">
    <source>
        <dbReference type="EMBL" id="TNJ67227.1"/>
    </source>
</evidence>
<dbReference type="GO" id="GO:0016491">
    <property type="term" value="F:oxidoreductase activity"/>
    <property type="evidence" value="ECO:0007669"/>
    <property type="project" value="InterPro"/>
</dbReference>
<evidence type="ECO:0000313" key="4">
    <source>
        <dbReference type="Proteomes" id="UP000307943"/>
    </source>
</evidence>
<dbReference type="InterPro" id="IPR036188">
    <property type="entry name" value="FAD/NAD-bd_sf"/>
</dbReference>
<dbReference type="Gene3D" id="3.90.660.50">
    <property type="match status" value="1"/>
</dbReference>
<dbReference type="Pfam" id="PF01593">
    <property type="entry name" value="Amino_oxidase"/>
    <property type="match status" value="1"/>
</dbReference>
<dbReference type="OrthoDB" id="269318at2"/>
<dbReference type="Proteomes" id="UP000307943">
    <property type="component" value="Unassembled WGS sequence"/>
</dbReference>
<proteinExistence type="inferred from homology"/>
<dbReference type="Gene3D" id="3.50.50.60">
    <property type="entry name" value="FAD/NAD(P)-binding domain"/>
    <property type="match status" value="1"/>
</dbReference>
<dbReference type="InterPro" id="IPR002937">
    <property type="entry name" value="Amino_oxidase"/>
</dbReference>
<dbReference type="RefSeq" id="WP_139601362.1">
    <property type="nucleotide sequence ID" value="NZ_VDCQ01000006.1"/>
</dbReference>
<organism evidence="3 4">
    <name type="scientific">Paenibacillus hemerocallicola</name>
    <dbReference type="NCBI Taxonomy" id="1172614"/>
    <lineage>
        <taxon>Bacteria</taxon>
        <taxon>Bacillati</taxon>
        <taxon>Bacillota</taxon>
        <taxon>Bacilli</taxon>
        <taxon>Bacillales</taxon>
        <taxon>Paenibacillaceae</taxon>
        <taxon>Paenibacillus</taxon>
    </lineage>
</organism>
<evidence type="ECO:0000256" key="1">
    <source>
        <dbReference type="ARBA" id="ARBA00038322"/>
    </source>
</evidence>
<gene>
    <name evidence="3" type="ORF">FE784_06700</name>
</gene>
<protein>
    <submittedName>
        <fullName evidence="3">NAD(P)/FAD-dependent oxidoreductase</fullName>
    </submittedName>
</protein>
<comment type="caution">
    <text evidence="3">The sequence shown here is derived from an EMBL/GenBank/DDBJ whole genome shotgun (WGS) entry which is preliminary data.</text>
</comment>
<keyword evidence="4" id="KW-1185">Reference proteome</keyword>
<accession>A0A5C4TFB1</accession>
<comment type="similarity">
    <text evidence="1">Belongs to the carotenoid/retinoid oxidoreductase family. CrtN subfamily.</text>
</comment>
<dbReference type="SUPFAM" id="SSF51905">
    <property type="entry name" value="FAD/NAD(P)-binding domain"/>
    <property type="match status" value="1"/>
</dbReference>
<dbReference type="EMBL" id="VDCQ01000006">
    <property type="protein sequence ID" value="TNJ67227.1"/>
    <property type="molecule type" value="Genomic_DNA"/>
</dbReference>